<keyword evidence="1" id="KW-0812">Transmembrane</keyword>
<feature type="transmembrane region" description="Helical" evidence="1">
    <location>
        <begin position="199"/>
        <end position="218"/>
    </location>
</feature>
<evidence type="ECO:0000313" key="2">
    <source>
        <dbReference type="EMBL" id="MCH4813425.1"/>
    </source>
</evidence>
<dbReference type="RefSeq" id="WP_240719686.1">
    <property type="nucleotide sequence ID" value="NZ_JAKVTW010000018.1"/>
</dbReference>
<sequence length="219" mass="23849">LSGDLCDIHLSLIQLLGGADAYSQLQEVKSLPGMGEVSPMDLPAIHIWSSESAVRIALGRFKSEDSLKEVFRIIFQEIKEISGPITETSVQNIVETVTTYAEKDSYRINGQVINGAVASGDIIQFTQNFYEGKNQMDSEQSESEQTLKDVEIGGVIKQTSNAEKSKQSIEQAKASELEQSANSEKQSLKIGNYRATGKWAVIGLVIVVIVIAIINSLGQ</sequence>
<dbReference type="Proteomes" id="UP001320609">
    <property type="component" value="Unassembled WGS sequence"/>
</dbReference>
<proteinExistence type="predicted"/>
<accession>A0ABS9SBF1</accession>
<name>A0ABS9SBF1_9GAMM</name>
<reference evidence="2 3" key="1">
    <citation type="submission" date="2022-03" db="EMBL/GenBank/DDBJ databases">
        <title>Genomic signatures underlying metal tolerance in selected Arctic bacterial isolates.</title>
        <authorList>
            <person name="Thomas F.A."/>
            <person name="Venkatachalam S."/>
            <person name="Krishnan K.P."/>
        </authorList>
    </citation>
    <scope>NUCLEOTIDE SEQUENCE [LARGE SCALE GENOMIC DNA]</scope>
    <source>
        <strain evidence="2 3">HM116</strain>
    </source>
</reference>
<feature type="non-terminal residue" evidence="2">
    <location>
        <position position="1"/>
    </location>
</feature>
<gene>
    <name evidence="2" type="ORF">MLE19_19005</name>
</gene>
<evidence type="ECO:0000313" key="3">
    <source>
        <dbReference type="Proteomes" id="UP001320609"/>
    </source>
</evidence>
<evidence type="ECO:0000256" key="1">
    <source>
        <dbReference type="SAM" id="Phobius"/>
    </source>
</evidence>
<keyword evidence="3" id="KW-1185">Reference proteome</keyword>
<keyword evidence="1" id="KW-0472">Membrane</keyword>
<keyword evidence="1" id="KW-1133">Transmembrane helix</keyword>
<organism evidence="2 3">
    <name type="scientific">Vreelandella neptunia</name>
    <dbReference type="NCBI Taxonomy" id="115551"/>
    <lineage>
        <taxon>Bacteria</taxon>
        <taxon>Pseudomonadati</taxon>
        <taxon>Pseudomonadota</taxon>
        <taxon>Gammaproteobacteria</taxon>
        <taxon>Oceanospirillales</taxon>
        <taxon>Halomonadaceae</taxon>
        <taxon>Vreelandella</taxon>
    </lineage>
</organism>
<protein>
    <submittedName>
        <fullName evidence="2">Uncharacterized protein</fullName>
    </submittedName>
</protein>
<comment type="caution">
    <text evidence="2">The sequence shown here is derived from an EMBL/GenBank/DDBJ whole genome shotgun (WGS) entry which is preliminary data.</text>
</comment>
<dbReference type="EMBL" id="JAKVTW010000018">
    <property type="protein sequence ID" value="MCH4813425.1"/>
    <property type="molecule type" value="Genomic_DNA"/>
</dbReference>